<dbReference type="PANTHER" id="PTHR36616">
    <property type="entry name" value="BNAC07G32700D PROTEIN"/>
    <property type="match status" value="1"/>
</dbReference>
<dbReference type="OMA" id="REYTHGI"/>
<dbReference type="PANTHER" id="PTHR36616:SF4">
    <property type="entry name" value="OS03G0174800 PROTEIN"/>
    <property type="match status" value="1"/>
</dbReference>
<dbReference type="OrthoDB" id="1893998at2759"/>
<evidence type="ECO:0000313" key="2">
    <source>
        <dbReference type="EMBL" id="PWZ57735.1"/>
    </source>
</evidence>
<feature type="chain" id="PRO_5035166301" description="Secreted protein" evidence="1">
    <location>
        <begin position="25"/>
        <end position="66"/>
    </location>
</feature>
<proteinExistence type="predicted"/>
<gene>
    <name evidence="2" type="ORF">Zm00014a_010365</name>
</gene>
<keyword evidence="1" id="KW-0732">Signal</keyword>
<dbReference type="EMBL" id="NCVQ01000001">
    <property type="protein sequence ID" value="PWZ57735.1"/>
    <property type="molecule type" value="Genomic_DNA"/>
</dbReference>
<reference evidence="2" key="1">
    <citation type="journal article" date="2018" name="Nat. Genet.">
        <title>Extensive intraspecific gene order and gene structural variations between Mo17 and other maize genomes.</title>
        <authorList>
            <person name="Sun S."/>
            <person name="Zhou Y."/>
            <person name="Chen J."/>
            <person name="Shi J."/>
            <person name="Zhao H."/>
            <person name="Zhao H."/>
            <person name="Song W."/>
            <person name="Zhang M."/>
            <person name="Cui Y."/>
            <person name="Dong X."/>
            <person name="Liu H."/>
            <person name="Ma X."/>
            <person name="Jiao Y."/>
            <person name="Wang B."/>
            <person name="Wei X."/>
            <person name="Stein J.C."/>
            <person name="Glaubitz J.C."/>
            <person name="Lu F."/>
            <person name="Yu G."/>
            <person name="Liang C."/>
            <person name="Fengler K."/>
            <person name="Li B."/>
            <person name="Rafalski A."/>
            <person name="Schnable P.S."/>
            <person name="Ware D.H."/>
            <person name="Buckler E.S."/>
            <person name="Lai J."/>
        </authorList>
    </citation>
    <scope>NUCLEOTIDE SEQUENCE [LARGE SCALE GENOMIC DNA]</scope>
    <source>
        <tissue evidence="2">Seedling</tissue>
    </source>
</reference>
<comment type="caution">
    <text evidence="2">The sequence shown here is derived from an EMBL/GenBank/DDBJ whole genome shotgun (WGS) entry which is preliminary data.</text>
</comment>
<protein>
    <recommendedName>
        <fullName evidence="3">Secreted protein</fullName>
    </recommendedName>
</protein>
<name>A0A8J8Y8H8_MAIZE</name>
<evidence type="ECO:0000256" key="1">
    <source>
        <dbReference type="SAM" id="SignalP"/>
    </source>
</evidence>
<accession>A0A8J8Y8H8</accession>
<dbReference type="HOGENOM" id="CLU_188688_0_0_1"/>
<dbReference type="AlphaFoldDB" id="A0A8J8Y8H8"/>
<evidence type="ECO:0008006" key="3">
    <source>
        <dbReference type="Google" id="ProtNLM"/>
    </source>
</evidence>
<dbReference type="Proteomes" id="UP000251960">
    <property type="component" value="Chromosome 1"/>
</dbReference>
<organism evidence="2">
    <name type="scientific">Zea mays</name>
    <name type="common">Maize</name>
    <dbReference type="NCBI Taxonomy" id="4577"/>
    <lineage>
        <taxon>Eukaryota</taxon>
        <taxon>Viridiplantae</taxon>
        <taxon>Streptophyta</taxon>
        <taxon>Embryophyta</taxon>
        <taxon>Tracheophyta</taxon>
        <taxon>Spermatophyta</taxon>
        <taxon>Magnoliopsida</taxon>
        <taxon>Liliopsida</taxon>
        <taxon>Poales</taxon>
        <taxon>Poaceae</taxon>
        <taxon>PACMAD clade</taxon>
        <taxon>Panicoideae</taxon>
        <taxon>Andropogonodae</taxon>
        <taxon>Andropogoneae</taxon>
        <taxon>Tripsacinae</taxon>
        <taxon>Zea</taxon>
    </lineage>
</organism>
<sequence>MLQLLMALAFSAAPLTLYVPPVRSLSLFVEAMEAVCRDCGPYSHGAVARFRLGFSRVLAGLARALR</sequence>
<feature type="signal peptide" evidence="1">
    <location>
        <begin position="1"/>
        <end position="24"/>
    </location>
</feature>